<gene>
    <name evidence="1" type="ORF">J3U88_33275</name>
</gene>
<comment type="caution">
    <text evidence="1">The sequence shown here is derived from an EMBL/GenBank/DDBJ whole genome shotgun (WGS) entry which is preliminary data.</text>
</comment>
<dbReference type="RefSeq" id="WP_207863539.1">
    <property type="nucleotide sequence ID" value="NZ_JAFREP010000063.1"/>
</dbReference>
<evidence type="ECO:0000313" key="1">
    <source>
        <dbReference type="EMBL" id="MBO1323386.1"/>
    </source>
</evidence>
<keyword evidence="2" id="KW-1185">Reference proteome</keyword>
<sequence length="493" mass="55961">MNGTTHAHFFAPERIVLGATLNYRRLLLLLLLCCVPVATAPRAVAGMFGISIPANYGRWFTSIYQLYLNNQELIANARKLYTAYLAVSNSIDALEGLGAQDRETFTNRWRRNMRVMLESQIWFELDQHVFEGRDSVNELLQSVLGLTFDEAGRASIDPSRMEMLAIHIAGDRDYWENLFLDAPTPRFPAWFVTDQEFRETTSVYLDRQEEMAFSSFRDHMKEAVAQRILQDVADNPLLYLLCDGKTTCYSPFNFEGENGQVVWRWDQMLENMFATNIPLHDPMPLPGELEAADGVTISDFEQYLHRRVCAAVWRAMGREFKEKLARAHLSLSKRANEINAAVNDINSLVVFLEDLVTPLEDWTPESSGHAAMLVATSLSISADGWAEEQAKQESFLHGVIRKRMDAAINRSMHVQRKLMDVNAVFTNLLDQIAKAEGKRSDHRVIDGYINQNFTATTETLRRNRTPPHSLIGGTQTMQWLAMQILQSTEAGGS</sequence>
<protein>
    <submittedName>
        <fullName evidence="1">Uncharacterized protein</fullName>
    </submittedName>
</protein>
<name>A0A8J7QCU5_9BACT</name>
<organism evidence="1 2">
    <name type="scientific">Acanthopleuribacter pedis</name>
    <dbReference type="NCBI Taxonomy" id="442870"/>
    <lineage>
        <taxon>Bacteria</taxon>
        <taxon>Pseudomonadati</taxon>
        <taxon>Acidobacteriota</taxon>
        <taxon>Holophagae</taxon>
        <taxon>Acanthopleuribacterales</taxon>
        <taxon>Acanthopleuribacteraceae</taxon>
        <taxon>Acanthopleuribacter</taxon>
    </lineage>
</organism>
<dbReference type="AlphaFoldDB" id="A0A8J7QCU5"/>
<reference evidence="1" key="1">
    <citation type="submission" date="2021-03" db="EMBL/GenBank/DDBJ databases">
        <authorList>
            <person name="Wang G."/>
        </authorList>
    </citation>
    <scope>NUCLEOTIDE SEQUENCE</scope>
    <source>
        <strain evidence="1">KCTC 12899</strain>
    </source>
</reference>
<proteinExistence type="predicted"/>
<accession>A0A8J7QCU5</accession>
<dbReference type="Proteomes" id="UP000664417">
    <property type="component" value="Unassembled WGS sequence"/>
</dbReference>
<dbReference type="EMBL" id="JAFREP010000063">
    <property type="protein sequence ID" value="MBO1323386.1"/>
    <property type="molecule type" value="Genomic_DNA"/>
</dbReference>
<evidence type="ECO:0000313" key="2">
    <source>
        <dbReference type="Proteomes" id="UP000664417"/>
    </source>
</evidence>